<dbReference type="SUPFAM" id="SSF56935">
    <property type="entry name" value="Porins"/>
    <property type="match status" value="1"/>
</dbReference>
<dbReference type="InterPro" id="IPR012910">
    <property type="entry name" value="Plug_dom"/>
</dbReference>
<keyword evidence="8" id="KW-0408">Iron</keyword>
<evidence type="ECO:0000259" key="20">
    <source>
        <dbReference type="Pfam" id="PF07715"/>
    </source>
</evidence>
<protein>
    <submittedName>
        <fullName evidence="21">TonB-dependent siderophore receptor</fullName>
    </submittedName>
</protein>
<evidence type="ECO:0000256" key="1">
    <source>
        <dbReference type="ARBA" id="ARBA00004571"/>
    </source>
</evidence>
<keyword evidence="9" id="KW-0406">Ion transport</keyword>
<dbReference type="NCBIfam" id="TIGR01783">
    <property type="entry name" value="TonB-siderophor"/>
    <property type="match status" value="1"/>
</dbReference>
<evidence type="ECO:0000256" key="8">
    <source>
        <dbReference type="ARBA" id="ARBA00023004"/>
    </source>
</evidence>
<evidence type="ECO:0000256" key="10">
    <source>
        <dbReference type="ARBA" id="ARBA00023077"/>
    </source>
</evidence>
<keyword evidence="4 14" id="KW-1134">Transmembrane beta strand</keyword>
<sequence length="722" mass="78052">MNHKLHITALALALSAAYPALAAEEDPITKVEVKGQNSSDDSYSAGSAHTSTRMEMSIRDTPQSVSVISRALMDDFGINRLDEALGLTTGVMIGQQDSERTSFYARGFSITNIQVDGMPMGSNSPLSDTILYDRIEVVRGATGLMGGTGDPSAAVNMVRKRPGRTLQGSASVILRRWDDQRAEVDLSSPLSADGKVRGRVAIAHEDRDSYIDLYHERKTVGMAIVEADLTPGTLLTAGIDFQRNTPTGATWGAVPYWNADGTLANMPRNFTLTTPWSTWANKQQTAFASLDQRFGAGWKLHLGYARTDSRNNTTVAYGGSGHPNTVTGGGMSLWSGVWGEGKAINDNYDLYATGPFTLLGRQHTLITGWNGGKQVSSSQGGTANVLYPAAIPDYRSWTGNIPKPTFTPDGSHTETETKLGGAYIAGRFSLTEPLTLIAGARLSNYRTEDSAFDTSGKFTGCSNLQETRNETTPYAGLVYDLNHQLSLYASYTSLFNPQTRKDKNNHLLAPETGTNSEIGIKGEFFDKRLNASAAVFRTLKKNLALLDRSVPSGFLLPDGSMAYVADGDGLTARGIEFDLSGQLSANWNLSGGYTYLDVATADGLRGEPTQPRHLLRLSSAYKLDSVLPGLKVGGSVQAQSAIWSESWYGRPQAPAGAPLARLTQGGYALLSVMAGYEINRNLHAQLNISNLTDKKYYRNIGFYDGVFWGEPRNISLSLTAKF</sequence>
<reference evidence="21 22" key="1">
    <citation type="submission" date="2019-12" db="EMBL/GenBank/DDBJ databases">
        <title>Novel species isolated from a subtropical stream in China.</title>
        <authorList>
            <person name="Lu H."/>
        </authorList>
    </citation>
    <scope>NUCLEOTIDE SEQUENCE [LARGE SCALE GENOMIC DNA]</scope>
    <source>
        <strain evidence="21 22">CY42W</strain>
    </source>
</reference>
<feature type="signal peptide" evidence="18">
    <location>
        <begin position="1"/>
        <end position="22"/>
    </location>
</feature>
<evidence type="ECO:0000256" key="15">
    <source>
        <dbReference type="PROSITE-ProRule" id="PRU10144"/>
    </source>
</evidence>
<keyword evidence="13 14" id="KW-0998">Cell outer membrane</keyword>
<dbReference type="PANTHER" id="PTHR32552">
    <property type="entry name" value="FERRICHROME IRON RECEPTOR-RELATED"/>
    <property type="match status" value="1"/>
</dbReference>
<comment type="subcellular location">
    <subcellularLocation>
        <location evidence="1 14">Cell outer membrane</location>
        <topology evidence="1 14">Multi-pass membrane protein</topology>
    </subcellularLocation>
</comment>
<dbReference type="InterPro" id="IPR010917">
    <property type="entry name" value="TonB_rcpt_CS"/>
</dbReference>
<feature type="compositionally biased region" description="Polar residues" evidence="17">
    <location>
        <begin position="35"/>
        <end position="59"/>
    </location>
</feature>
<dbReference type="Pfam" id="PF07715">
    <property type="entry name" value="Plug"/>
    <property type="match status" value="1"/>
</dbReference>
<evidence type="ECO:0000256" key="5">
    <source>
        <dbReference type="ARBA" id="ARBA00022496"/>
    </source>
</evidence>
<dbReference type="InterPro" id="IPR010105">
    <property type="entry name" value="TonB_sidphr_rcpt"/>
</dbReference>
<feature type="domain" description="TonB-dependent receptor-like beta-barrel" evidence="19">
    <location>
        <begin position="232"/>
        <end position="691"/>
    </location>
</feature>
<feature type="short sequence motif" description="TonB C-terminal box" evidence="15">
    <location>
        <begin position="705"/>
        <end position="722"/>
    </location>
</feature>
<dbReference type="EMBL" id="WWCT01000011">
    <property type="protein sequence ID" value="MYN27727.1"/>
    <property type="molecule type" value="Genomic_DNA"/>
</dbReference>
<feature type="domain" description="TonB-dependent receptor plug" evidence="20">
    <location>
        <begin position="58"/>
        <end position="152"/>
    </location>
</feature>
<organism evidence="21 22">
    <name type="scientific">Duganella levis</name>
    <dbReference type="NCBI Taxonomy" id="2692169"/>
    <lineage>
        <taxon>Bacteria</taxon>
        <taxon>Pseudomonadati</taxon>
        <taxon>Pseudomonadota</taxon>
        <taxon>Betaproteobacteria</taxon>
        <taxon>Burkholderiales</taxon>
        <taxon>Oxalobacteraceae</taxon>
        <taxon>Telluria group</taxon>
        <taxon>Duganella</taxon>
    </lineage>
</organism>
<dbReference type="RefSeq" id="WP_161055624.1">
    <property type="nucleotide sequence ID" value="NZ_WWCT01000011.1"/>
</dbReference>
<evidence type="ECO:0000256" key="14">
    <source>
        <dbReference type="PROSITE-ProRule" id="PRU01360"/>
    </source>
</evidence>
<dbReference type="Gene3D" id="2.170.130.10">
    <property type="entry name" value="TonB-dependent receptor, plug domain"/>
    <property type="match status" value="1"/>
</dbReference>
<keyword evidence="22" id="KW-1185">Reference proteome</keyword>
<dbReference type="Proteomes" id="UP000642144">
    <property type="component" value="Unassembled WGS sequence"/>
</dbReference>
<feature type="region of interest" description="Disordered" evidence="17">
    <location>
        <begin position="32"/>
        <end position="59"/>
    </location>
</feature>
<keyword evidence="5" id="KW-0410">Iron transport</keyword>
<evidence type="ECO:0000256" key="3">
    <source>
        <dbReference type="ARBA" id="ARBA00022448"/>
    </source>
</evidence>
<evidence type="ECO:0000256" key="2">
    <source>
        <dbReference type="ARBA" id="ARBA00009810"/>
    </source>
</evidence>
<evidence type="ECO:0000256" key="9">
    <source>
        <dbReference type="ARBA" id="ARBA00023065"/>
    </source>
</evidence>
<accession>A0ABW9W1A3</accession>
<evidence type="ECO:0000256" key="11">
    <source>
        <dbReference type="ARBA" id="ARBA00023136"/>
    </source>
</evidence>
<dbReference type="Gene3D" id="2.40.170.20">
    <property type="entry name" value="TonB-dependent receptor, beta-barrel domain"/>
    <property type="match status" value="1"/>
</dbReference>
<evidence type="ECO:0000313" key="21">
    <source>
        <dbReference type="EMBL" id="MYN27727.1"/>
    </source>
</evidence>
<dbReference type="PROSITE" id="PS01156">
    <property type="entry name" value="TONB_DEPENDENT_REC_2"/>
    <property type="match status" value="1"/>
</dbReference>
<evidence type="ECO:0000313" key="22">
    <source>
        <dbReference type="Proteomes" id="UP000642144"/>
    </source>
</evidence>
<keyword evidence="7 18" id="KW-0732">Signal</keyword>
<keyword evidence="12 21" id="KW-0675">Receptor</keyword>
<dbReference type="PANTHER" id="PTHR32552:SF74">
    <property type="entry name" value="HYDROXAMATE SIDEROPHORE RECEPTOR FHUE"/>
    <property type="match status" value="1"/>
</dbReference>
<keyword evidence="11 14" id="KW-0472">Membrane</keyword>
<name>A0ABW9W1A3_9BURK</name>
<evidence type="ECO:0000256" key="4">
    <source>
        <dbReference type="ARBA" id="ARBA00022452"/>
    </source>
</evidence>
<comment type="caution">
    <text evidence="21">The sequence shown here is derived from an EMBL/GenBank/DDBJ whole genome shotgun (WGS) entry which is preliminary data.</text>
</comment>
<proteinExistence type="inferred from homology"/>
<comment type="similarity">
    <text evidence="2 14 16">Belongs to the TonB-dependent receptor family.</text>
</comment>
<keyword evidence="10 16" id="KW-0798">TonB box</keyword>
<feature type="chain" id="PRO_5045813764" evidence="18">
    <location>
        <begin position="23"/>
        <end position="722"/>
    </location>
</feature>
<evidence type="ECO:0000256" key="18">
    <source>
        <dbReference type="SAM" id="SignalP"/>
    </source>
</evidence>
<gene>
    <name evidence="21" type="ORF">GTP69_15030</name>
</gene>
<evidence type="ECO:0000256" key="6">
    <source>
        <dbReference type="ARBA" id="ARBA00022692"/>
    </source>
</evidence>
<dbReference type="PROSITE" id="PS52016">
    <property type="entry name" value="TONB_DEPENDENT_REC_3"/>
    <property type="match status" value="1"/>
</dbReference>
<keyword evidence="3 14" id="KW-0813">Transport</keyword>
<evidence type="ECO:0000256" key="13">
    <source>
        <dbReference type="ARBA" id="ARBA00023237"/>
    </source>
</evidence>
<dbReference type="Pfam" id="PF00593">
    <property type="entry name" value="TonB_dep_Rec_b-barrel"/>
    <property type="match status" value="1"/>
</dbReference>
<keyword evidence="6 14" id="KW-0812">Transmembrane</keyword>
<dbReference type="InterPro" id="IPR039426">
    <property type="entry name" value="TonB-dep_rcpt-like"/>
</dbReference>
<dbReference type="InterPro" id="IPR036942">
    <property type="entry name" value="Beta-barrel_TonB_sf"/>
</dbReference>
<dbReference type="InterPro" id="IPR037066">
    <property type="entry name" value="Plug_dom_sf"/>
</dbReference>
<evidence type="ECO:0000256" key="16">
    <source>
        <dbReference type="RuleBase" id="RU003357"/>
    </source>
</evidence>
<dbReference type="CDD" id="cd01347">
    <property type="entry name" value="ligand_gated_channel"/>
    <property type="match status" value="1"/>
</dbReference>
<evidence type="ECO:0000256" key="17">
    <source>
        <dbReference type="SAM" id="MobiDB-lite"/>
    </source>
</evidence>
<evidence type="ECO:0000256" key="12">
    <source>
        <dbReference type="ARBA" id="ARBA00023170"/>
    </source>
</evidence>
<evidence type="ECO:0000256" key="7">
    <source>
        <dbReference type="ARBA" id="ARBA00022729"/>
    </source>
</evidence>
<evidence type="ECO:0000259" key="19">
    <source>
        <dbReference type="Pfam" id="PF00593"/>
    </source>
</evidence>
<dbReference type="InterPro" id="IPR000531">
    <property type="entry name" value="Beta-barrel_TonB"/>
</dbReference>